<evidence type="ECO:0000256" key="2">
    <source>
        <dbReference type="ARBA" id="ARBA00023242"/>
    </source>
</evidence>
<dbReference type="Proteomes" id="UP000014071">
    <property type="component" value="Unassembled WGS sequence"/>
</dbReference>
<evidence type="ECO:0000256" key="3">
    <source>
        <dbReference type="SAM" id="MobiDB-lite"/>
    </source>
</evidence>
<dbReference type="GO" id="GO:0003677">
    <property type="term" value="F:DNA binding"/>
    <property type="evidence" value="ECO:0007669"/>
    <property type="project" value="InterPro"/>
</dbReference>
<dbReference type="HOGENOM" id="CLU_1005183_0_0_1"/>
<sequence length="306" mass="34069">MKKRSPQQPVRRSTRILQRTSPYFSSKDVEPEGSTSHARPIKIATGSDEAHLERSAARKGRGSRSKRRTGCKIEQANDPPLLPEVERVHGLARQANFYGLIQEIVTPNVFRLLVATCLLNQTKGRAAMPVFWELLKRWPDEHSLARANIVELTDLLQPIGLHNIRARRLVSMAQTMVEIPYNESNLFKSRDRTAPDSPIGIYPGVGRYAIDSWRIFVAGGGASVGLRGAKPVSPFDTVSVEAEASGTQLAPALPSMSRNVEAMEAEWKTVMPLDKELRAYLVWRWAKEGKVWDPVRGVASTSRGSH</sequence>
<dbReference type="GO" id="GO:0003824">
    <property type="term" value="F:catalytic activity"/>
    <property type="evidence" value="ECO:0007669"/>
    <property type="project" value="InterPro"/>
</dbReference>
<gene>
    <name evidence="5" type="ORF">PHSY_002132</name>
</gene>
<keyword evidence="6" id="KW-1185">Reference proteome</keyword>
<proteinExistence type="predicted"/>
<reference evidence="6" key="1">
    <citation type="journal article" date="2013" name="Genome Announc.">
        <title>Draft genome sequence of the basidiomycetous yeast-like fungus Pseudozyma hubeiensis SY62, which produces an abundant amount of the biosurfactant mannosylerythritol lipids.</title>
        <authorList>
            <person name="Konishi M."/>
            <person name="Hatada Y."/>
            <person name="Horiuchi J."/>
        </authorList>
    </citation>
    <scope>NUCLEOTIDE SEQUENCE [LARGE SCALE GENOMIC DNA]</scope>
    <source>
        <strain evidence="6">SY62</strain>
    </source>
</reference>
<dbReference type="EMBL" id="DF238785">
    <property type="protein sequence ID" value="GAC94559.1"/>
    <property type="molecule type" value="Genomic_DNA"/>
</dbReference>
<dbReference type="AlphaFoldDB" id="R9P0D9"/>
<dbReference type="GeneID" id="24107425"/>
<evidence type="ECO:0000313" key="6">
    <source>
        <dbReference type="Proteomes" id="UP000014071"/>
    </source>
</evidence>
<dbReference type="Pfam" id="PF00730">
    <property type="entry name" value="HhH-GPD"/>
    <property type="match status" value="1"/>
</dbReference>
<evidence type="ECO:0000259" key="4">
    <source>
        <dbReference type="Pfam" id="PF00730"/>
    </source>
</evidence>
<dbReference type="RefSeq" id="XP_012188146.1">
    <property type="nucleotide sequence ID" value="XM_012332756.1"/>
</dbReference>
<keyword evidence="2" id="KW-0539">Nucleus</keyword>
<dbReference type="InterPro" id="IPR003265">
    <property type="entry name" value="HhH-GPD_domain"/>
</dbReference>
<dbReference type="InterPro" id="IPR011257">
    <property type="entry name" value="DNA_glycosylase"/>
</dbReference>
<dbReference type="GO" id="GO:0005634">
    <property type="term" value="C:nucleus"/>
    <property type="evidence" value="ECO:0007669"/>
    <property type="project" value="UniProtKB-SubCell"/>
</dbReference>
<dbReference type="GO" id="GO:0006285">
    <property type="term" value="P:base-excision repair, AP site formation"/>
    <property type="evidence" value="ECO:0007669"/>
    <property type="project" value="UniProtKB-ARBA"/>
</dbReference>
<dbReference type="STRING" id="1305764.R9P0D9"/>
<dbReference type="PANTHER" id="PTHR15074:SF0">
    <property type="entry name" value="METHYL-CPG-BINDING DOMAIN PROTEIN 4-LIKE PROTEIN"/>
    <property type="match status" value="1"/>
</dbReference>
<feature type="compositionally biased region" description="Polar residues" evidence="3">
    <location>
        <begin position="1"/>
        <end position="24"/>
    </location>
</feature>
<organism evidence="5 6">
    <name type="scientific">Pseudozyma hubeiensis (strain SY62)</name>
    <name type="common">Yeast</name>
    <dbReference type="NCBI Taxonomy" id="1305764"/>
    <lineage>
        <taxon>Eukaryota</taxon>
        <taxon>Fungi</taxon>
        <taxon>Dikarya</taxon>
        <taxon>Basidiomycota</taxon>
        <taxon>Ustilaginomycotina</taxon>
        <taxon>Ustilaginomycetes</taxon>
        <taxon>Ustilaginales</taxon>
        <taxon>Ustilaginaceae</taxon>
        <taxon>Pseudozyma</taxon>
    </lineage>
</organism>
<dbReference type="InterPro" id="IPR045138">
    <property type="entry name" value="MeCP2/MBD4"/>
</dbReference>
<dbReference type="SUPFAM" id="SSF48150">
    <property type="entry name" value="DNA-glycosylase"/>
    <property type="match status" value="1"/>
</dbReference>
<dbReference type="PANTHER" id="PTHR15074">
    <property type="entry name" value="METHYL-CPG-BINDING PROTEIN"/>
    <property type="match status" value="1"/>
</dbReference>
<name>R9P0D9_PSEHS</name>
<comment type="subcellular location">
    <subcellularLocation>
        <location evidence="1">Nucleus</location>
    </subcellularLocation>
</comment>
<dbReference type="OrthoDB" id="10265068at2759"/>
<feature type="region of interest" description="Disordered" evidence="3">
    <location>
        <begin position="1"/>
        <end position="77"/>
    </location>
</feature>
<evidence type="ECO:0000256" key="1">
    <source>
        <dbReference type="ARBA" id="ARBA00004123"/>
    </source>
</evidence>
<feature type="domain" description="HhH-GPD" evidence="4">
    <location>
        <begin position="114"/>
        <end position="227"/>
    </location>
</feature>
<dbReference type="eggNOG" id="KOG4161">
    <property type="taxonomic scope" value="Eukaryota"/>
</dbReference>
<accession>R9P0D9</accession>
<evidence type="ECO:0000313" key="5">
    <source>
        <dbReference type="EMBL" id="GAC94559.1"/>
    </source>
</evidence>
<feature type="compositionally biased region" description="Basic residues" evidence="3">
    <location>
        <begin position="57"/>
        <end position="70"/>
    </location>
</feature>
<dbReference type="Gene3D" id="1.10.340.30">
    <property type="entry name" value="Hypothetical protein, domain 2"/>
    <property type="match status" value="1"/>
</dbReference>
<protein>
    <recommendedName>
        <fullName evidence="4">HhH-GPD domain-containing protein</fullName>
    </recommendedName>
</protein>